<sequence length="675" mass="80963">MENNVITEVTNLFPLFPKLRRFTNLSNKEYQAIWNTLAAYIEDQLLIEKSPEVPGLGIFYTIRSWSDRQKILVPQFFPSPKTFSKHPGYKNYKTLSEVKCRNRSNLNYSILSQMCKINREEFEMGLKDIQLFILHAINKKLELSLIIGKLGRLKIFPEYIKMKYSVSILNKLKDALIEYKEINESDDENINKKYDEKETKNGDDGKKQEEITDNSLQNSNNKDSNETVENGETKNKSISDKQNNNESELDNTIEKLTEMLKQEEEEEFLPFDVLNRKDFYNLTESEKSKAIIELFQKYEDYKVQQNNFLKGPIPFHGTDNIFKPLIKKSHPYFLIKNKLKKLNNQNNIFPNLTSNRLDPDAKKEDEFIKKAYELIKPTTPHTHPYCGNRTWKSFNSCPICRQNKSVEINTRENDEKMEKALDLYYMQKAKKEKEDEERYQREIDFIRYKQAKEIAEFNKQIGEQKKRAKSPDRTCRSVLDFRPHVKNAILEAQKYTRELKEQITSNEEEKKKLKMAKELENRLYNQKFLNEFSKDQAAKHLQKLSIQQQQRDSLLFQIEKNRLEKLEKERFDNYMFKKCSENVFARDERPLFELQKQRAIDLYRDQKLLERNKIMINNRNQQKELQDDIDRLKFCQLLYKRDYNNEKRERIETRKQLEAYWNEQIKNNDYDQRIV</sequence>
<keyword evidence="1" id="KW-0175">Coiled coil</keyword>
<comment type="caution">
    <text evidence="4">The sequence shown here is derived from an EMBL/GenBank/DDBJ whole genome shotgun (WGS) entry which is preliminary data.</text>
</comment>
<feature type="compositionally biased region" description="Polar residues" evidence="2">
    <location>
        <begin position="213"/>
        <end position="230"/>
    </location>
</feature>
<dbReference type="PANTHER" id="PTHR14362:SF2">
    <property type="entry name" value="COILED-COIL DOMAIN-CONTAINING PROTEIN 81"/>
    <property type="match status" value="1"/>
</dbReference>
<evidence type="ECO:0000313" key="5">
    <source>
        <dbReference type="Proteomes" id="UP000193920"/>
    </source>
</evidence>
<organism evidence="4 5">
    <name type="scientific">Neocallimastix californiae</name>
    <dbReference type="NCBI Taxonomy" id="1754190"/>
    <lineage>
        <taxon>Eukaryota</taxon>
        <taxon>Fungi</taxon>
        <taxon>Fungi incertae sedis</taxon>
        <taxon>Chytridiomycota</taxon>
        <taxon>Chytridiomycota incertae sedis</taxon>
        <taxon>Neocallimastigomycetes</taxon>
        <taxon>Neocallimastigales</taxon>
        <taxon>Neocallimastigaceae</taxon>
        <taxon>Neocallimastix</taxon>
    </lineage>
</organism>
<dbReference type="AlphaFoldDB" id="A0A1Y2C446"/>
<feature type="domain" description="CCDC81 HU" evidence="3">
    <location>
        <begin position="106"/>
        <end position="173"/>
    </location>
</feature>
<dbReference type="PANTHER" id="PTHR14362">
    <property type="entry name" value="COILED-COIL DOMAIN-CONTAINING PROTEIN 81"/>
    <property type="match status" value="1"/>
</dbReference>
<name>A0A1Y2C446_9FUNG</name>
<feature type="coiled-coil region" evidence="1">
    <location>
        <begin position="492"/>
        <end position="526"/>
    </location>
</feature>
<gene>
    <name evidence="4" type="ORF">LY90DRAFT_671976</name>
</gene>
<protein>
    <recommendedName>
        <fullName evidence="3">CCDC81 HU domain-containing protein</fullName>
    </recommendedName>
</protein>
<dbReference type="EMBL" id="MCOG01000122">
    <property type="protein sequence ID" value="ORY41781.1"/>
    <property type="molecule type" value="Genomic_DNA"/>
</dbReference>
<evidence type="ECO:0000259" key="3">
    <source>
        <dbReference type="Pfam" id="PF18289"/>
    </source>
</evidence>
<keyword evidence="5" id="KW-1185">Reference proteome</keyword>
<dbReference type="OrthoDB" id="125906at2759"/>
<dbReference type="InterPro" id="IPR026295">
    <property type="entry name" value="CCD81"/>
</dbReference>
<dbReference type="Pfam" id="PF18289">
    <property type="entry name" value="HU-CCDC81_euk_2"/>
    <property type="match status" value="1"/>
</dbReference>
<dbReference type="InterPro" id="IPR040673">
    <property type="entry name" value="CCDC81_HU_dom_2"/>
</dbReference>
<reference evidence="4 5" key="1">
    <citation type="submission" date="2016-08" db="EMBL/GenBank/DDBJ databases">
        <title>A Parts List for Fungal Cellulosomes Revealed by Comparative Genomics.</title>
        <authorList>
            <consortium name="DOE Joint Genome Institute"/>
            <person name="Haitjema C.H."/>
            <person name="Gilmore S.P."/>
            <person name="Henske J.K."/>
            <person name="Solomon K.V."/>
            <person name="De Groot R."/>
            <person name="Kuo A."/>
            <person name="Mondo S.J."/>
            <person name="Salamov A.A."/>
            <person name="Labutti K."/>
            <person name="Zhao Z."/>
            <person name="Chiniquy J."/>
            <person name="Barry K."/>
            <person name="Brewer H.M."/>
            <person name="Purvine S.O."/>
            <person name="Wright A.T."/>
            <person name="Boxma B."/>
            <person name="Van Alen T."/>
            <person name="Hackstein J.H."/>
            <person name="Baker S.E."/>
            <person name="Grigoriev I.V."/>
            <person name="O'Malley M.A."/>
        </authorList>
    </citation>
    <scope>NUCLEOTIDE SEQUENCE [LARGE SCALE GENOMIC DNA]</scope>
    <source>
        <strain evidence="4 5">G1</strain>
    </source>
</reference>
<evidence type="ECO:0000256" key="2">
    <source>
        <dbReference type="SAM" id="MobiDB-lite"/>
    </source>
</evidence>
<proteinExistence type="predicted"/>
<evidence type="ECO:0000256" key="1">
    <source>
        <dbReference type="SAM" id="Coils"/>
    </source>
</evidence>
<accession>A0A1Y2C446</accession>
<evidence type="ECO:0000313" key="4">
    <source>
        <dbReference type="EMBL" id="ORY41781.1"/>
    </source>
</evidence>
<feature type="region of interest" description="Disordered" evidence="2">
    <location>
        <begin position="190"/>
        <end position="250"/>
    </location>
</feature>
<dbReference type="GO" id="GO:0005815">
    <property type="term" value="C:microtubule organizing center"/>
    <property type="evidence" value="ECO:0007669"/>
    <property type="project" value="TreeGrafter"/>
</dbReference>
<feature type="compositionally biased region" description="Basic and acidic residues" evidence="2">
    <location>
        <begin position="190"/>
        <end position="210"/>
    </location>
</feature>
<dbReference type="Proteomes" id="UP000193920">
    <property type="component" value="Unassembled WGS sequence"/>
</dbReference>